<dbReference type="InParanoid" id="A0A194X181"/>
<dbReference type="OrthoDB" id="1274115at2759"/>
<comment type="similarity">
    <text evidence="1">Belongs to the short-chain dehydrogenases/reductases (SDR) family.</text>
</comment>
<dbReference type="EMBL" id="KQ947421">
    <property type="protein sequence ID" value="KUJ13950.1"/>
    <property type="molecule type" value="Genomic_DNA"/>
</dbReference>
<protein>
    <submittedName>
        <fullName evidence="2">Putative short chain oxidoreductase/dehydrogenase</fullName>
    </submittedName>
</protein>
<dbReference type="InterPro" id="IPR051911">
    <property type="entry name" value="SDR_oxidoreductase"/>
</dbReference>
<dbReference type="PRINTS" id="PR00080">
    <property type="entry name" value="SDRFAMILY"/>
</dbReference>
<dbReference type="CDD" id="cd05374">
    <property type="entry name" value="17beta-HSD-like_SDR_c"/>
    <property type="match status" value="1"/>
</dbReference>
<reference evidence="2 3" key="1">
    <citation type="submission" date="2015-10" db="EMBL/GenBank/DDBJ databases">
        <title>Full genome of DAOMC 229536 Phialocephala scopiformis, a fungal endophyte of spruce producing the potent anti-insectan compound rugulosin.</title>
        <authorList>
            <consortium name="DOE Joint Genome Institute"/>
            <person name="Walker A.K."/>
            <person name="Frasz S.L."/>
            <person name="Seifert K.A."/>
            <person name="Miller J.D."/>
            <person name="Mondo S.J."/>
            <person name="Labutti K."/>
            <person name="Lipzen A."/>
            <person name="Dockter R."/>
            <person name="Kennedy M."/>
            <person name="Grigoriev I.V."/>
            <person name="Spatafora J.W."/>
        </authorList>
    </citation>
    <scope>NUCLEOTIDE SEQUENCE [LARGE SCALE GENOMIC DNA]</scope>
    <source>
        <strain evidence="2 3">CBS 120377</strain>
    </source>
</reference>
<dbReference type="Proteomes" id="UP000070700">
    <property type="component" value="Unassembled WGS sequence"/>
</dbReference>
<dbReference type="Pfam" id="PF00106">
    <property type="entry name" value="adh_short"/>
    <property type="match status" value="1"/>
</dbReference>
<dbReference type="KEGG" id="psco:LY89DRAFT_753327"/>
<evidence type="ECO:0000313" key="2">
    <source>
        <dbReference type="EMBL" id="KUJ13950.1"/>
    </source>
</evidence>
<dbReference type="PRINTS" id="PR00081">
    <property type="entry name" value="GDHRDH"/>
</dbReference>
<dbReference type="PANTHER" id="PTHR43976:SF6">
    <property type="entry name" value="OXIDOREDUCTASE, PUTATIVE (AFU_ORTHOLOGUE AFUA_1G13950)-RELATED"/>
    <property type="match status" value="1"/>
</dbReference>
<dbReference type="PANTHER" id="PTHR43976">
    <property type="entry name" value="SHORT CHAIN DEHYDROGENASE"/>
    <property type="match status" value="1"/>
</dbReference>
<gene>
    <name evidence="2" type="ORF">LY89DRAFT_753327</name>
</gene>
<organism evidence="2 3">
    <name type="scientific">Mollisia scopiformis</name>
    <name type="common">Conifer needle endophyte fungus</name>
    <name type="synonym">Phialocephala scopiformis</name>
    <dbReference type="NCBI Taxonomy" id="149040"/>
    <lineage>
        <taxon>Eukaryota</taxon>
        <taxon>Fungi</taxon>
        <taxon>Dikarya</taxon>
        <taxon>Ascomycota</taxon>
        <taxon>Pezizomycotina</taxon>
        <taxon>Leotiomycetes</taxon>
        <taxon>Helotiales</taxon>
        <taxon>Mollisiaceae</taxon>
        <taxon>Mollisia</taxon>
    </lineage>
</organism>
<keyword evidence="3" id="KW-1185">Reference proteome</keyword>
<proteinExistence type="inferred from homology"/>
<dbReference type="InterPro" id="IPR002347">
    <property type="entry name" value="SDR_fam"/>
</dbReference>
<evidence type="ECO:0000313" key="3">
    <source>
        <dbReference type="Proteomes" id="UP000070700"/>
    </source>
</evidence>
<dbReference type="GeneID" id="28830998"/>
<dbReference type="SUPFAM" id="SSF51735">
    <property type="entry name" value="NAD(P)-binding Rossmann-fold domains"/>
    <property type="match status" value="1"/>
</dbReference>
<dbReference type="InterPro" id="IPR036291">
    <property type="entry name" value="NAD(P)-bd_dom_sf"/>
</dbReference>
<sequence>MSAENKPLVWLITGSSSGFGTSLTFIALRAGHKVIATSRNPSKTPELVKQIEGLGGIWLTLDVTESPEVLQKVVAEGTKKFGRIDVLANVAGMSIMGALEDFSPKEAQLIFDTNFFGPMKLTQAVLPQMRARKSGTIVNFSSGAGINPQVTMGMYAATKFALEGFSQGLVQEVAPFNIRVLIVQPGPFTTNMAIAGTFTEKEMDEEYYATAMGKFIDVFKGDPGEWKTPNDVEKGCQAVFEVVTRTGRGKGKEEHLRLLLSSEVAQRALDQNAKIKAGYDAFRDVWENTKHDGGVSKSYMDLQREKGLVQK</sequence>
<dbReference type="AlphaFoldDB" id="A0A194X181"/>
<dbReference type="RefSeq" id="XP_018068305.1">
    <property type="nucleotide sequence ID" value="XM_018221272.1"/>
</dbReference>
<accession>A0A194X181</accession>
<dbReference type="Gene3D" id="3.40.50.720">
    <property type="entry name" value="NAD(P)-binding Rossmann-like Domain"/>
    <property type="match status" value="1"/>
</dbReference>
<evidence type="ECO:0000256" key="1">
    <source>
        <dbReference type="RuleBase" id="RU000363"/>
    </source>
</evidence>
<name>A0A194X181_MOLSC</name>